<comment type="caution">
    <text evidence="9">The sequence shown here is derived from an EMBL/GenBank/DDBJ whole genome shotgun (WGS) entry which is preliminary data.</text>
</comment>
<evidence type="ECO:0000256" key="6">
    <source>
        <dbReference type="PROSITE-ProRule" id="PRU00339"/>
    </source>
</evidence>
<dbReference type="Pfam" id="PF13174">
    <property type="entry name" value="TPR_6"/>
    <property type="match status" value="1"/>
</dbReference>
<name>A0A162GMF0_BDEBC</name>
<dbReference type="PANTHER" id="PTHR46630:SF1">
    <property type="entry name" value="TETRATRICOPEPTIDE REPEAT PROTEIN 29"/>
    <property type="match status" value="1"/>
</dbReference>
<keyword evidence="4 6" id="KW-0802">TPR repeat</keyword>
<evidence type="ECO:0000256" key="8">
    <source>
        <dbReference type="SAM" id="SignalP"/>
    </source>
</evidence>
<accession>A0A162GMF0</accession>
<dbReference type="AlphaFoldDB" id="A0A162GMF0"/>
<evidence type="ECO:0000313" key="9">
    <source>
        <dbReference type="EMBL" id="KYG68501.1"/>
    </source>
</evidence>
<evidence type="ECO:0000256" key="4">
    <source>
        <dbReference type="ARBA" id="ARBA00022803"/>
    </source>
</evidence>
<evidence type="ECO:0000256" key="3">
    <source>
        <dbReference type="ARBA" id="ARBA00022737"/>
    </source>
</evidence>
<feature type="signal peptide" evidence="8">
    <location>
        <begin position="1"/>
        <end position="36"/>
    </location>
</feature>
<evidence type="ECO:0008006" key="11">
    <source>
        <dbReference type="Google" id="ProtNLM"/>
    </source>
</evidence>
<dbReference type="Pfam" id="PF13432">
    <property type="entry name" value="TPR_16"/>
    <property type="match status" value="3"/>
</dbReference>
<sequence>MCNSTRKGKGRVQGVNTLRFFVAAGCLILSLASAQAQTVSGLINYQGDTVHLELSGQQNWDYDVKRLEVKNQTIVEMTVPAMDDATIKALSSFKSDFVTGVAVDRKGPDGKHVISFTLSGDDIDTFDYLTDQPSRLIMDFYVNPNSKPKKEIKAVAKKSETAPAEESAKPAKSVAKAKTDKKRKPATADVLNIANQGTAVAMNSDPVKSGIFDGGDPNYERFSIKDYEIKEEALIRAKDNYYIPFPMLETPVSYWERMKVTPTIYEISAKSTDENKQARLLLTLFEKQRYAVYLKTQNWFKDKYPKSEYNEIIDYMTADVHLALWQDSGNSQNYDEAVQRYKEAIEKYPRSPLAERTSLKIGYLALERGDFLGALRLFNEHIGNKNFPDKNALSKDLARLGTALAYMKLNRYNEAVAQFDDIEKNSTNRDLKVEAAFRRGDVWVRGKNYSKAVEEYQRALKKYPEGQNSYPNAYYNQAESLFWMNKYNQSLDTYLEFIKKFPSNANAPYAMTRMGELLDIFGADKSRVMGAYLETYFRYGESPSAVISRLRLLSGRMKGMKPKEVNNAVGEIMSLAKKVDLPNMEQFATVMVADGYTQRNEFQKSIDLLSKYYKEHPTSVDVPLITNRIISNINAKLESEVNRGNFIEALKTHSQYADTWLKNSKRLDTRYNVGRAFEMGGAPVEAEKYYKDVLNRVYAIRGTPEAKEVQVKEEIPTEDELNLRLAAVFTQEGKSNLGYEYLKNIKTPEKLSEAAQIERVNIAVRLLEKRGDNESAIRYLGELLRTWKGQPELVAEPYLKLAELQQKQNRPTEALQALEVVDQLQKDSGKVSTVVHAKALENIGDLYLNKGDEAKATEAYGKLLEKYEESRPLSSIRYKLGQIYFKRGEVQKAAEVWNEFKGEKSGFWKNLAQEQLKNSEWRDGYKKYIQRIPAMSENEQGQ</sequence>
<dbReference type="EMBL" id="LUKD01000001">
    <property type="protein sequence ID" value="KYG68501.1"/>
    <property type="molecule type" value="Genomic_DNA"/>
</dbReference>
<dbReference type="InterPro" id="IPR051476">
    <property type="entry name" value="Bac_ResReg_Asp_Phosphatase"/>
</dbReference>
<feature type="repeat" description="TPR" evidence="6">
    <location>
        <begin position="433"/>
        <end position="466"/>
    </location>
</feature>
<feature type="region of interest" description="Disordered" evidence="7">
    <location>
        <begin position="155"/>
        <end position="183"/>
    </location>
</feature>
<evidence type="ECO:0000256" key="5">
    <source>
        <dbReference type="ARBA" id="ARBA00038253"/>
    </source>
</evidence>
<evidence type="ECO:0000256" key="2">
    <source>
        <dbReference type="ARBA" id="ARBA00022490"/>
    </source>
</evidence>
<dbReference type="InterPro" id="IPR011990">
    <property type="entry name" value="TPR-like_helical_dom_sf"/>
</dbReference>
<reference evidence="9 10" key="1">
    <citation type="submission" date="2016-03" db="EMBL/GenBank/DDBJ databases">
        <authorList>
            <person name="Ploux O."/>
        </authorList>
    </citation>
    <scope>NUCLEOTIDE SEQUENCE [LARGE SCALE GENOMIC DNA]</scope>
    <source>
        <strain evidence="9 10">EC13</strain>
    </source>
</reference>
<comment type="similarity">
    <text evidence="5">Belongs to the Rap family.</text>
</comment>
<dbReference type="OrthoDB" id="5287111at2"/>
<feature type="chain" id="PRO_5007834830" description="Tetratricopeptide repeat protein" evidence="8">
    <location>
        <begin position="37"/>
        <end position="942"/>
    </location>
</feature>
<dbReference type="SUPFAM" id="SSF48452">
    <property type="entry name" value="TPR-like"/>
    <property type="match status" value="2"/>
</dbReference>
<feature type="repeat" description="TPR" evidence="6">
    <location>
        <begin position="837"/>
        <end position="870"/>
    </location>
</feature>
<dbReference type="PROSITE" id="PS50005">
    <property type="entry name" value="TPR"/>
    <property type="match status" value="2"/>
</dbReference>
<evidence type="ECO:0000256" key="7">
    <source>
        <dbReference type="SAM" id="MobiDB-lite"/>
    </source>
</evidence>
<proteinExistence type="inferred from homology"/>
<protein>
    <recommendedName>
        <fullName evidence="11">Tetratricopeptide repeat protein</fullName>
    </recommendedName>
</protein>
<dbReference type="Proteomes" id="UP000075799">
    <property type="component" value="Unassembled WGS sequence"/>
</dbReference>
<keyword evidence="3" id="KW-0677">Repeat</keyword>
<dbReference type="InterPro" id="IPR019734">
    <property type="entry name" value="TPR_rpt"/>
</dbReference>
<keyword evidence="8" id="KW-0732">Signal</keyword>
<organism evidence="9 10">
    <name type="scientific">Bdellovibrio bacteriovorus</name>
    <dbReference type="NCBI Taxonomy" id="959"/>
    <lineage>
        <taxon>Bacteria</taxon>
        <taxon>Pseudomonadati</taxon>
        <taxon>Bdellovibrionota</taxon>
        <taxon>Bdellovibrionia</taxon>
        <taxon>Bdellovibrionales</taxon>
        <taxon>Pseudobdellovibrionaceae</taxon>
        <taxon>Bdellovibrio</taxon>
    </lineage>
</organism>
<dbReference type="SMART" id="SM00028">
    <property type="entry name" value="TPR"/>
    <property type="match status" value="8"/>
</dbReference>
<evidence type="ECO:0000313" key="10">
    <source>
        <dbReference type="Proteomes" id="UP000075799"/>
    </source>
</evidence>
<dbReference type="GO" id="GO:0005737">
    <property type="term" value="C:cytoplasm"/>
    <property type="evidence" value="ECO:0007669"/>
    <property type="project" value="UniProtKB-SubCell"/>
</dbReference>
<dbReference type="Gene3D" id="1.25.40.10">
    <property type="entry name" value="Tetratricopeptide repeat domain"/>
    <property type="match status" value="4"/>
</dbReference>
<dbReference type="PANTHER" id="PTHR46630">
    <property type="entry name" value="TETRATRICOPEPTIDE REPEAT PROTEIN 29"/>
    <property type="match status" value="1"/>
</dbReference>
<keyword evidence="2" id="KW-0963">Cytoplasm</keyword>
<evidence type="ECO:0000256" key="1">
    <source>
        <dbReference type="ARBA" id="ARBA00004496"/>
    </source>
</evidence>
<gene>
    <name evidence="9" type="ORF">AZI87_04450</name>
</gene>
<comment type="subcellular location">
    <subcellularLocation>
        <location evidence="1">Cytoplasm</location>
    </subcellularLocation>
</comment>